<keyword evidence="7" id="KW-1185">Reference proteome</keyword>
<evidence type="ECO:0000256" key="1">
    <source>
        <dbReference type="ARBA" id="ARBA00022603"/>
    </source>
</evidence>
<dbReference type="CDD" id="cd02440">
    <property type="entry name" value="AdoMet_MTases"/>
    <property type="match status" value="1"/>
</dbReference>
<evidence type="ECO:0000313" key="6">
    <source>
        <dbReference type="Proteomes" id="UP000216107"/>
    </source>
</evidence>
<keyword evidence="1 5" id="KW-0489">Methyltransferase</keyword>
<proteinExistence type="predicted"/>
<dbReference type="InterPro" id="IPR050602">
    <property type="entry name" value="Malonyl-ACP_OMT"/>
</dbReference>
<comment type="caution">
    <text evidence="5">The sequence shown here is derived from an EMBL/GenBank/DDBJ whole genome shotgun (WGS) entry which is preliminary data.</text>
</comment>
<sequence>MTELALIRAAFSAAAESYDQAARVQRRIIAQLAGLTPHSCRGLLLDAGSGTGQAASVLRSHHPEARLLPLDAAIGMCHRTGGICGDIEALPLSDGSVALYWSSLAWQWTDASRALQEAARVLAPGGLLQVATLGPDTLWELRQAFRGIDGHTHVRNFTLADELQQAATAAGFIDIQVKCETECTHTPDLAGLLRELRAIGAHSLDAPRRRGLLSRSAWLAFQAAYEPHRESAGLRASYDVIYLLARRP</sequence>
<dbReference type="EMBL" id="NMRN01000015">
    <property type="protein sequence ID" value="PAS93574.1"/>
    <property type="molecule type" value="Genomic_DNA"/>
</dbReference>
<dbReference type="Proteomes" id="UP000623509">
    <property type="component" value="Unassembled WGS sequence"/>
</dbReference>
<organism evidence="5 6">
    <name type="scientific">Candidatus Dactylopiibacterium carminicum</name>
    <dbReference type="NCBI Taxonomy" id="857335"/>
    <lineage>
        <taxon>Bacteria</taxon>
        <taxon>Pseudomonadati</taxon>
        <taxon>Pseudomonadota</taxon>
        <taxon>Betaproteobacteria</taxon>
        <taxon>Rhodocyclales</taxon>
        <taxon>Rhodocyclaceae</taxon>
        <taxon>Candidatus Dactylopiibacterium</taxon>
    </lineage>
</organism>
<dbReference type="InterPro" id="IPR029063">
    <property type="entry name" value="SAM-dependent_MTases_sf"/>
</dbReference>
<keyword evidence="2 5" id="KW-0808">Transferase</keyword>
<evidence type="ECO:0000259" key="3">
    <source>
        <dbReference type="Pfam" id="PF08241"/>
    </source>
</evidence>
<dbReference type="InterPro" id="IPR013216">
    <property type="entry name" value="Methyltransf_11"/>
</dbReference>
<accession>A0A272ETY8</accession>
<dbReference type="RefSeq" id="WP_095524125.1">
    <property type="nucleotide sequence ID" value="NZ_MDUX01000016.1"/>
</dbReference>
<dbReference type="Gene3D" id="3.40.50.150">
    <property type="entry name" value="Vaccinia Virus protein VP39"/>
    <property type="match status" value="1"/>
</dbReference>
<dbReference type="GO" id="GO:0032259">
    <property type="term" value="P:methylation"/>
    <property type="evidence" value="ECO:0007669"/>
    <property type="project" value="UniProtKB-KW"/>
</dbReference>
<feature type="domain" description="Methyltransferase type 11" evidence="3">
    <location>
        <begin position="45"/>
        <end position="128"/>
    </location>
</feature>
<evidence type="ECO:0000256" key="2">
    <source>
        <dbReference type="ARBA" id="ARBA00022679"/>
    </source>
</evidence>
<dbReference type="AlphaFoldDB" id="A0A272ETY8"/>
<gene>
    <name evidence="4" type="ORF">BGI27_06640</name>
    <name evidence="5" type="ORF">CGU29_07185</name>
</gene>
<reference evidence="5 6" key="2">
    <citation type="submission" date="2017-07" db="EMBL/GenBank/DDBJ databases">
        <title>Candidatus Dactylopiibacterium carminicum, a nitrogen-fixing symbiont of the cochineal insect Dactylopius coccus and Dactylopius opuntiae (Hemiptera: Coccoidea: Dactylopiidae).</title>
        <authorList>
            <person name="Vera A."/>
        </authorList>
    </citation>
    <scope>NUCLEOTIDE SEQUENCE [LARGE SCALE GENOMIC DNA]</scope>
    <source>
        <strain evidence="5 6">NFDCM</strain>
    </source>
</reference>
<dbReference type="PANTHER" id="PTHR13090:SF1">
    <property type="entry name" value="ARGININE-HYDROXYLASE NDUFAF5, MITOCHONDRIAL"/>
    <property type="match status" value="1"/>
</dbReference>
<evidence type="ECO:0000313" key="4">
    <source>
        <dbReference type="EMBL" id="KAF7599648.1"/>
    </source>
</evidence>
<evidence type="ECO:0000313" key="5">
    <source>
        <dbReference type="EMBL" id="PAS93574.1"/>
    </source>
</evidence>
<dbReference type="SUPFAM" id="SSF53335">
    <property type="entry name" value="S-adenosyl-L-methionine-dependent methyltransferases"/>
    <property type="match status" value="1"/>
</dbReference>
<dbReference type="EMBL" id="MDUX01000016">
    <property type="protein sequence ID" value="KAF7599648.1"/>
    <property type="molecule type" value="Genomic_DNA"/>
</dbReference>
<dbReference type="Pfam" id="PF08241">
    <property type="entry name" value="Methyltransf_11"/>
    <property type="match status" value="1"/>
</dbReference>
<evidence type="ECO:0000313" key="7">
    <source>
        <dbReference type="Proteomes" id="UP000623509"/>
    </source>
</evidence>
<protein>
    <submittedName>
        <fullName evidence="5">Malonyl-[acyl-carrier protein] O-methyltransferase BioC</fullName>
    </submittedName>
    <submittedName>
        <fullName evidence="4">Methyltransferase domain-containing protein</fullName>
    </submittedName>
</protein>
<dbReference type="Proteomes" id="UP000216107">
    <property type="component" value="Unassembled WGS sequence"/>
</dbReference>
<dbReference type="OrthoDB" id="9760689at2"/>
<reference evidence="4 7" key="1">
    <citation type="submission" date="2016-08" db="EMBL/GenBank/DDBJ databases">
        <title>Candidatus Dactylopiibacterium carminicum genome sequence.</title>
        <authorList>
            <person name="Ramirez-Puebla S.T."/>
            <person name="Ormeno-Orrillo E."/>
            <person name="Vera-Ponce De Leon A."/>
            <person name="Luis L."/>
            <person name="Sanchez-Flores A."/>
            <person name="Monica R."/>
            <person name="Martinez-Romero E."/>
        </authorList>
    </citation>
    <scope>NUCLEOTIDE SEQUENCE [LARGE SCALE GENOMIC DNA]</scope>
    <source>
        <strain evidence="4">END1</strain>
    </source>
</reference>
<dbReference type="GO" id="GO:0008757">
    <property type="term" value="F:S-adenosylmethionine-dependent methyltransferase activity"/>
    <property type="evidence" value="ECO:0007669"/>
    <property type="project" value="InterPro"/>
</dbReference>
<name>A0A272ETY8_9RHOO</name>
<dbReference type="PANTHER" id="PTHR13090">
    <property type="entry name" value="ARGININE-HYDROXYLASE NDUFAF5, MITOCHONDRIAL"/>
    <property type="match status" value="1"/>
</dbReference>